<accession>A0ABQ8IHA4</accession>
<feature type="domain" description="HMA" evidence="1">
    <location>
        <begin position="29"/>
        <end position="92"/>
    </location>
</feature>
<dbReference type="SUPFAM" id="SSF55008">
    <property type="entry name" value="HMA, heavy metal-associated domain"/>
    <property type="match status" value="1"/>
</dbReference>
<reference evidence="2 3" key="1">
    <citation type="submission" date="2021-02" db="EMBL/GenBank/DDBJ databases">
        <title>Plant Genome Project.</title>
        <authorList>
            <person name="Zhang R.-G."/>
        </authorList>
    </citation>
    <scope>NUCLEOTIDE SEQUENCE [LARGE SCALE GENOMIC DNA]</scope>
    <source>
        <tissue evidence="2">Leaves</tissue>
    </source>
</reference>
<evidence type="ECO:0000259" key="1">
    <source>
        <dbReference type="PROSITE" id="PS50846"/>
    </source>
</evidence>
<name>A0ABQ8IHA4_9ROSI</name>
<protein>
    <recommendedName>
        <fullName evidence="1">HMA domain-containing protein</fullName>
    </recommendedName>
</protein>
<gene>
    <name evidence="2" type="ORF">JRO89_XS02G0285200</name>
</gene>
<organism evidence="2 3">
    <name type="scientific">Xanthoceras sorbifolium</name>
    <dbReference type="NCBI Taxonomy" id="99658"/>
    <lineage>
        <taxon>Eukaryota</taxon>
        <taxon>Viridiplantae</taxon>
        <taxon>Streptophyta</taxon>
        <taxon>Embryophyta</taxon>
        <taxon>Tracheophyta</taxon>
        <taxon>Spermatophyta</taxon>
        <taxon>Magnoliopsida</taxon>
        <taxon>eudicotyledons</taxon>
        <taxon>Gunneridae</taxon>
        <taxon>Pentapetalae</taxon>
        <taxon>rosids</taxon>
        <taxon>malvids</taxon>
        <taxon>Sapindales</taxon>
        <taxon>Sapindaceae</taxon>
        <taxon>Xanthoceroideae</taxon>
        <taxon>Xanthoceras</taxon>
    </lineage>
</organism>
<dbReference type="InterPro" id="IPR006121">
    <property type="entry name" value="HMA_dom"/>
</dbReference>
<evidence type="ECO:0000313" key="3">
    <source>
        <dbReference type="Proteomes" id="UP000827721"/>
    </source>
</evidence>
<dbReference type="InterPro" id="IPR036163">
    <property type="entry name" value="HMA_dom_sf"/>
</dbReference>
<comment type="caution">
    <text evidence="2">The sequence shown here is derived from an EMBL/GenBank/DDBJ whole genome shotgun (WGS) entry which is preliminary data.</text>
</comment>
<dbReference type="PROSITE" id="PS50846">
    <property type="entry name" value="HMA_2"/>
    <property type="match status" value="1"/>
</dbReference>
<dbReference type="Proteomes" id="UP000827721">
    <property type="component" value="Unassembled WGS sequence"/>
</dbReference>
<dbReference type="EMBL" id="JAFEMO010000002">
    <property type="protein sequence ID" value="KAH7576063.1"/>
    <property type="molecule type" value="Genomic_DNA"/>
</dbReference>
<proteinExistence type="predicted"/>
<evidence type="ECO:0000313" key="2">
    <source>
        <dbReference type="EMBL" id="KAH7576063.1"/>
    </source>
</evidence>
<dbReference type="InterPro" id="IPR044594">
    <property type="entry name" value="HIPP01/3/5/6"/>
</dbReference>
<dbReference type="PANTHER" id="PTHR46413:SF2">
    <property type="entry name" value="HEAVY METAL-ASSOCIATED ISOPRENYLATED PLANT PROTEIN 3"/>
    <property type="match status" value="1"/>
</dbReference>
<keyword evidence="3" id="KW-1185">Reference proteome</keyword>
<dbReference type="PANTHER" id="PTHR46413">
    <property type="entry name" value="HEAVY METAL-ASSOCIATED ISOPRENYLATED PLANT PROTEIN 6"/>
    <property type="match status" value="1"/>
</dbReference>
<dbReference type="Gene3D" id="3.30.70.100">
    <property type="match status" value="1"/>
</dbReference>
<sequence length="273" mass="30855">MFKSIRFYFKKNKISNYNGYSSNDNKGLLTTVVLKVALNSQGCIDKIHKLILGFEGVTEMSLDKHKQLVTVKGTMDCKVLAEYLKDTLNRPVEIEPPMEDDEGKESNDRDNGCNGYNARGYMLHNKPGIPIQTTAIDCEYNARGYMLHDKPGIPIETTAIDCEYNARGYMAHDIPGIPIEIPTIDCEYNARGYMANDVPGILIETPAIDCKYNARDVIITTVIDCGYNARDIMPDSASFSSVVCRPIDDEPLYCWNSICQFMFYKCFFCFSKE</sequence>